<feature type="transmembrane region" description="Helical" evidence="1">
    <location>
        <begin position="134"/>
        <end position="158"/>
    </location>
</feature>
<keyword evidence="1" id="KW-0472">Membrane</keyword>
<accession>A0A1H7XWH7</accession>
<sequence length="282" mass="31922">MFQVTNTQTDKVLTIADRDGLLSYVNDQSVWAKDRKDTFNLEIHHVTSDGEILENKHIQLPLSGYVEEALAGFGLKKEKKRFSFGRKTSAQKPSNKQEVTKTVKQDLRMAISAPQKTEQGKDSDRKKARQSVSLFPVFLLVISVIAIGLSTYAISSYYSTKQDLNSMEKRLTLQEESSKLEVVGRYFIATYYSGDSSRLTDYLSKDLNAEGVTARENVTLQSTMFESISQVKETFKMTFVVQEATSDGTKKTVRLTLAFRENKQSTYGYVLVKQPKYSSFTD</sequence>
<dbReference type="RefSeq" id="WP_074596945.1">
    <property type="nucleotide sequence ID" value="NZ_FNUH01000015.1"/>
</dbReference>
<protein>
    <submittedName>
        <fullName evidence="2">Uncharacterized protein</fullName>
    </submittedName>
</protein>
<organism evidence="2 3">
    <name type="scientific">Streptococcus gallolyticus</name>
    <dbReference type="NCBI Taxonomy" id="315405"/>
    <lineage>
        <taxon>Bacteria</taxon>
        <taxon>Bacillati</taxon>
        <taxon>Bacillota</taxon>
        <taxon>Bacilli</taxon>
        <taxon>Lactobacillales</taxon>
        <taxon>Streptococcaceae</taxon>
        <taxon>Streptococcus</taxon>
    </lineage>
</organism>
<name>A0A1H7XWH7_9STRE</name>
<proteinExistence type="predicted"/>
<gene>
    <name evidence="2" type="ORF">SAMN04487839_12011</name>
</gene>
<dbReference type="EMBL" id="FOBM01000020">
    <property type="protein sequence ID" value="SEM38053.1"/>
    <property type="molecule type" value="Genomic_DNA"/>
</dbReference>
<keyword evidence="1" id="KW-0812">Transmembrane</keyword>
<evidence type="ECO:0000313" key="3">
    <source>
        <dbReference type="Proteomes" id="UP000182764"/>
    </source>
</evidence>
<keyword evidence="1" id="KW-1133">Transmembrane helix</keyword>
<evidence type="ECO:0000256" key="1">
    <source>
        <dbReference type="SAM" id="Phobius"/>
    </source>
</evidence>
<dbReference type="Proteomes" id="UP000182764">
    <property type="component" value="Unassembled WGS sequence"/>
</dbReference>
<dbReference type="Gene3D" id="3.10.450.540">
    <property type="match status" value="1"/>
</dbReference>
<reference evidence="2 3" key="1">
    <citation type="submission" date="2016-10" db="EMBL/GenBank/DDBJ databases">
        <authorList>
            <person name="de Groot N.N."/>
        </authorList>
    </citation>
    <scope>NUCLEOTIDE SEQUENCE [LARGE SCALE GENOMIC DNA]</scope>
    <source>
        <strain evidence="2 3">VTM1R29</strain>
    </source>
</reference>
<dbReference type="AlphaFoldDB" id="A0A1H7XWH7"/>
<evidence type="ECO:0000313" key="2">
    <source>
        <dbReference type="EMBL" id="SEM38053.1"/>
    </source>
</evidence>
<dbReference type="CDD" id="cd16427">
    <property type="entry name" value="TraM-like"/>
    <property type="match status" value="1"/>
</dbReference>